<dbReference type="PANTHER" id="PTHR46889:SF4">
    <property type="entry name" value="TRANSPOSASE INSO FOR INSERTION SEQUENCE ELEMENT IS911B-RELATED"/>
    <property type="match status" value="1"/>
</dbReference>
<dbReference type="InterPro" id="IPR050900">
    <property type="entry name" value="Transposase_IS3/IS150/IS904"/>
</dbReference>
<dbReference type="Proteomes" id="UP000501676">
    <property type="component" value="Chromosome"/>
</dbReference>
<name>A0A6G7BAG5_9LACO</name>
<dbReference type="InterPro" id="IPR001584">
    <property type="entry name" value="Integrase_cat-core"/>
</dbReference>
<dbReference type="Gene3D" id="3.30.420.10">
    <property type="entry name" value="Ribonuclease H-like superfamily/Ribonuclease H"/>
    <property type="match status" value="1"/>
</dbReference>
<evidence type="ECO:0000256" key="1">
    <source>
        <dbReference type="ARBA" id="ARBA00002286"/>
    </source>
</evidence>
<proteinExistence type="predicted"/>
<gene>
    <name evidence="3" type="ORF">G6Z83_06505</name>
</gene>
<dbReference type="EMBL" id="CP049228">
    <property type="protein sequence ID" value="QIH24319.1"/>
    <property type="molecule type" value="Genomic_DNA"/>
</dbReference>
<dbReference type="InterPro" id="IPR036397">
    <property type="entry name" value="RNaseH_sf"/>
</dbReference>
<accession>A0A6G7BAG5</accession>
<dbReference type="PROSITE" id="PS50994">
    <property type="entry name" value="INTEGRASE"/>
    <property type="match status" value="1"/>
</dbReference>
<reference evidence="3 4" key="1">
    <citation type="submission" date="2020-02" db="EMBL/GenBank/DDBJ databases">
        <title>Complete genome sequences of six Lactobacillus iners strains isolated from the human vagina.</title>
        <authorList>
            <person name="France M.T."/>
            <person name="Rutt L."/>
            <person name="Narina S."/>
            <person name="Arbaugh S."/>
            <person name="Humphrys M.S."/>
            <person name="Ma B."/>
            <person name="Hayward M.R."/>
            <person name="Relman D."/>
            <person name="Kwon D.S."/>
            <person name="Ravel J."/>
        </authorList>
    </citation>
    <scope>NUCLEOTIDE SEQUENCE [LARGE SCALE GENOMIC DNA]</scope>
    <source>
        <strain evidence="3 4">C0210C1</strain>
    </source>
</reference>
<dbReference type="GO" id="GO:0015074">
    <property type="term" value="P:DNA integration"/>
    <property type="evidence" value="ECO:0007669"/>
    <property type="project" value="InterPro"/>
</dbReference>
<dbReference type="InterPro" id="IPR012337">
    <property type="entry name" value="RNaseH-like_sf"/>
</dbReference>
<dbReference type="Pfam" id="PF00665">
    <property type="entry name" value="rve"/>
    <property type="match status" value="1"/>
</dbReference>
<protein>
    <submittedName>
        <fullName evidence="3">IS3 family transposase</fullName>
    </submittedName>
</protein>
<dbReference type="GO" id="GO:0003676">
    <property type="term" value="F:nucleic acid binding"/>
    <property type="evidence" value="ECO:0007669"/>
    <property type="project" value="InterPro"/>
</dbReference>
<evidence type="ECO:0000313" key="3">
    <source>
        <dbReference type="EMBL" id="QIH24319.1"/>
    </source>
</evidence>
<dbReference type="Pfam" id="PF13276">
    <property type="entry name" value="HTH_21"/>
    <property type="match status" value="1"/>
</dbReference>
<dbReference type="SUPFAM" id="SSF53098">
    <property type="entry name" value="Ribonuclease H-like"/>
    <property type="match status" value="1"/>
</dbReference>
<dbReference type="NCBIfam" id="NF033516">
    <property type="entry name" value="transpos_IS3"/>
    <property type="match status" value="1"/>
</dbReference>
<dbReference type="InterPro" id="IPR025948">
    <property type="entry name" value="HTH-like_dom"/>
</dbReference>
<dbReference type="Pfam" id="PF13333">
    <property type="entry name" value="rve_2"/>
    <property type="match status" value="1"/>
</dbReference>
<evidence type="ECO:0000313" key="4">
    <source>
        <dbReference type="Proteomes" id="UP000501676"/>
    </source>
</evidence>
<dbReference type="AlphaFoldDB" id="A0A6G7BAG5"/>
<organism evidence="3 4">
    <name type="scientific">Lactobacillus iners</name>
    <dbReference type="NCBI Taxonomy" id="147802"/>
    <lineage>
        <taxon>Bacteria</taxon>
        <taxon>Bacillati</taxon>
        <taxon>Bacillota</taxon>
        <taxon>Bacilli</taxon>
        <taxon>Lactobacillales</taxon>
        <taxon>Lactobacillaceae</taxon>
        <taxon>Lactobacillus</taxon>
    </lineage>
</organism>
<sequence>MGCGTQGEKAAIIKELREKGYPLKYLLIAMRMARSTYYFEINKADVIANRNQEVLAEITEIFEQHKHRYGVRRVHRKLINRGYRINHKRVQRLMHEAGLFGTRPKEKYHSYKGEVGKVADNIIGRNFSTTAPLQKWTTDVSQFNFSWGKCYISPVLDMNTNEIISYDLSTSPNLEQVSRMLDRAFEKFPSVEGLIFHSDQGWQYQHAYFRNTLKERGIIQSMSRKGNCYDNCIMETFFGRLKNEMYYGYEKDYSSFEEFSTAVEEYIDYYNNKRIQAKTKWMPPVQYRIASMCPA</sequence>
<evidence type="ECO:0000259" key="2">
    <source>
        <dbReference type="PROSITE" id="PS50994"/>
    </source>
</evidence>
<feature type="domain" description="Integrase catalytic" evidence="2">
    <location>
        <begin position="128"/>
        <end position="292"/>
    </location>
</feature>
<dbReference type="RefSeq" id="WP_102215378.1">
    <property type="nucleotide sequence ID" value="NZ_CP049223.1"/>
</dbReference>
<comment type="function">
    <text evidence="1">Involved in the transposition of the insertion sequence.</text>
</comment>
<dbReference type="InterPro" id="IPR048020">
    <property type="entry name" value="Transpos_IS3"/>
</dbReference>
<dbReference type="PANTHER" id="PTHR46889">
    <property type="entry name" value="TRANSPOSASE INSF FOR INSERTION SEQUENCE IS3B-RELATED"/>
    <property type="match status" value="1"/>
</dbReference>